<keyword evidence="6" id="KW-0812">Transmembrane</keyword>
<feature type="transmembrane region" description="Helical" evidence="6">
    <location>
        <begin position="169"/>
        <end position="192"/>
    </location>
</feature>
<keyword evidence="4" id="KW-0175">Coiled coil</keyword>
<keyword evidence="6" id="KW-0472">Membrane</keyword>
<evidence type="ECO:0000256" key="1">
    <source>
        <dbReference type="ARBA" id="ARBA00000085"/>
    </source>
</evidence>
<comment type="catalytic activity">
    <reaction evidence="1">
        <text>ATP + protein L-histidine = ADP + protein N-phospho-L-histidine.</text>
        <dbReference type="EC" id="2.7.13.3"/>
    </reaction>
</comment>
<organism evidence="8 9">
    <name type="scientific">Lysobacter gummosus</name>
    <dbReference type="NCBI Taxonomy" id="262324"/>
    <lineage>
        <taxon>Bacteria</taxon>
        <taxon>Pseudomonadati</taxon>
        <taxon>Pseudomonadota</taxon>
        <taxon>Gammaproteobacteria</taxon>
        <taxon>Lysobacterales</taxon>
        <taxon>Lysobacteraceae</taxon>
        <taxon>Lysobacter</taxon>
    </lineage>
</organism>
<evidence type="ECO:0000256" key="4">
    <source>
        <dbReference type="SAM" id="Coils"/>
    </source>
</evidence>
<dbReference type="InterPro" id="IPR003661">
    <property type="entry name" value="HisK_dim/P_dom"/>
</dbReference>
<dbReference type="EC" id="2.7.13.3" evidence="2"/>
<evidence type="ECO:0000313" key="9">
    <source>
        <dbReference type="Proteomes" id="UP000829194"/>
    </source>
</evidence>
<dbReference type="InterPro" id="IPR004358">
    <property type="entry name" value="Sig_transdc_His_kin-like_C"/>
</dbReference>
<feature type="transmembrane region" description="Helical" evidence="6">
    <location>
        <begin position="90"/>
        <end position="110"/>
    </location>
</feature>
<dbReference type="PRINTS" id="PR00344">
    <property type="entry name" value="BCTRLSENSOR"/>
</dbReference>
<dbReference type="PANTHER" id="PTHR43065:SF42">
    <property type="entry name" value="TWO-COMPONENT SENSOR PPRA"/>
    <property type="match status" value="1"/>
</dbReference>
<evidence type="ECO:0000256" key="3">
    <source>
        <dbReference type="ARBA" id="ARBA00022553"/>
    </source>
</evidence>
<feature type="transmembrane region" description="Helical" evidence="6">
    <location>
        <begin position="64"/>
        <end position="83"/>
    </location>
</feature>
<evidence type="ECO:0000256" key="5">
    <source>
        <dbReference type="SAM" id="MobiDB-lite"/>
    </source>
</evidence>
<proteinExistence type="predicted"/>
<sequence>MTARVPLLSLWHGFIGWMNRVPIHSRRDRRNALTLQAILAVTTTATLFTAIASCAAGADRGSGGESGLILMISVYTCLCFCLLRHGLFRLATSLTVVGGLLLIGMSYQAYGLQAQSGLQITLLLPLLFSGLFLGRGAVWWTALANAVVLGIGAHTDLRLATDSMQASQVLSNLLLAGMNFLVLVMILDRLILSSQRAINRSEELNALCLELTRQVEEKERAYERLLQTQKMETVGRLSTGIAHDFNAILSVILGHATSVDKRGGSIDAVLPGIRQAARSGATLTRRLLSFSRTHVRQVSTFDLAEAIDEVRPLILPMFPRGIVASLDTSTSGLLVRADRDELVLALLNIVSNACDAMPQGGRFFLSVEADGAHAALKLEDTGIGMTPEVLARMFEPFFTTKPKDKGTGIGMTTVQRFVAEHGGQIDVDSAPGQGTRMRIRLPLAQAGSEIEDGADLDISPAPVAAGDYRGAAPATEHKTAGGYRDAGSGTR</sequence>
<feature type="coiled-coil region" evidence="4">
    <location>
        <begin position="201"/>
        <end position="228"/>
    </location>
</feature>
<keyword evidence="6" id="KW-1133">Transmembrane helix</keyword>
<dbReference type="EMBL" id="CP093547">
    <property type="protein sequence ID" value="UNP29105.1"/>
    <property type="molecule type" value="Genomic_DNA"/>
</dbReference>
<feature type="domain" description="Histidine kinase" evidence="7">
    <location>
        <begin position="240"/>
        <end position="445"/>
    </location>
</feature>
<keyword evidence="8" id="KW-0547">Nucleotide-binding</keyword>
<accession>A0ABY3XDY5</accession>
<dbReference type="Gene3D" id="1.10.287.130">
    <property type="match status" value="1"/>
</dbReference>
<dbReference type="SMART" id="SM00387">
    <property type="entry name" value="HATPase_c"/>
    <property type="match status" value="1"/>
</dbReference>
<dbReference type="InterPro" id="IPR005467">
    <property type="entry name" value="His_kinase_dom"/>
</dbReference>
<dbReference type="Pfam" id="PF02518">
    <property type="entry name" value="HATPase_c"/>
    <property type="match status" value="1"/>
</dbReference>
<dbReference type="InterPro" id="IPR003594">
    <property type="entry name" value="HATPase_dom"/>
</dbReference>
<reference evidence="8 9" key="1">
    <citation type="submission" date="2022-03" db="EMBL/GenBank/DDBJ databases">
        <title>Complete genome sequence of Lysobacter capsici VKM B-2533 and Lysobacter gummosus 10.1.1, promising sources of lytic agents.</title>
        <authorList>
            <person name="Tarlachkov S.V."/>
            <person name="Kudryakova I.V."/>
            <person name="Afoshin A.S."/>
            <person name="Leontyevskaya E.A."/>
            <person name="Leontyevskaya N.V."/>
        </authorList>
    </citation>
    <scope>NUCLEOTIDE SEQUENCE [LARGE SCALE GENOMIC DNA]</scope>
    <source>
        <strain evidence="8 9">10.1.1</strain>
    </source>
</reference>
<dbReference type="PROSITE" id="PS50109">
    <property type="entry name" value="HIS_KIN"/>
    <property type="match status" value="1"/>
</dbReference>
<keyword evidence="9" id="KW-1185">Reference proteome</keyword>
<name>A0ABY3XDY5_9GAMM</name>
<protein>
    <recommendedName>
        <fullName evidence="2">histidine kinase</fullName>
        <ecNumber evidence="2">2.7.13.3</ecNumber>
    </recommendedName>
</protein>
<gene>
    <name evidence="8" type="ORF">MOV92_21970</name>
</gene>
<dbReference type="CDD" id="cd00082">
    <property type="entry name" value="HisKA"/>
    <property type="match status" value="1"/>
</dbReference>
<dbReference type="GO" id="GO:0005524">
    <property type="term" value="F:ATP binding"/>
    <property type="evidence" value="ECO:0007669"/>
    <property type="project" value="UniProtKB-KW"/>
</dbReference>
<dbReference type="SUPFAM" id="SSF55874">
    <property type="entry name" value="ATPase domain of HSP90 chaperone/DNA topoisomerase II/histidine kinase"/>
    <property type="match status" value="1"/>
</dbReference>
<evidence type="ECO:0000256" key="2">
    <source>
        <dbReference type="ARBA" id="ARBA00012438"/>
    </source>
</evidence>
<evidence type="ECO:0000313" key="8">
    <source>
        <dbReference type="EMBL" id="UNP29105.1"/>
    </source>
</evidence>
<dbReference type="Proteomes" id="UP000829194">
    <property type="component" value="Chromosome"/>
</dbReference>
<keyword evidence="3" id="KW-0597">Phosphoprotein</keyword>
<keyword evidence="8" id="KW-0067">ATP-binding</keyword>
<feature type="region of interest" description="Disordered" evidence="5">
    <location>
        <begin position="451"/>
        <end position="491"/>
    </location>
</feature>
<feature type="transmembrane region" description="Helical" evidence="6">
    <location>
        <begin position="33"/>
        <end position="58"/>
    </location>
</feature>
<feature type="transmembrane region" description="Helical" evidence="6">
    <location>
        <begin position="138"/>
        <end position="157"/>
    </location>
</feature>
<dbReference type="Gene3D" id="3.30.565.10">
    <property type="entry name" value="Histidine kinase-like ATPase, C-terminal domain"/>
    <property type="match status" value="1"/>
</dbReference>
<dbReference type="PANTHER" id="PTHR43065">
    <property type="entry name" value="SENSOR HISTIDINE KINASE"/>
    <property type="match status" value="1"/>
</dbReference>
<dbReference type="InterPro" id="IPR036890">
    <property type="entry name" value="HATPase_C_sf"/>
</dbReference>
<evidence type="ECO:0000259" key="7">
    <source>
        <dbReference type="PROSITE" id="PS50109"/>
    </source>
</evidence>
<dbReference type="RefSeq" id="WP_057944616.1">
    <property type="nucleotide sequence ID" value="NZ_CP011131.1"/>
</dbReference>
<evidence type="ECO:0000256" key="6">
    <source>
        <dbReference type="SAM" id="Phobius"/>
    </source>
</evidence>